<feature type="active site" description="Acyl-ester intermediate" evidence="13">
    <location>
        <position position="90"/>
    </location>
</feature>
<dbReference type="Gene3D" id="3.40.710.10">
    <property type="entry name" value="DD-peptidase/beta-lactamase superfamily"/>
    <property type="match status" value="1"/>
</dbReference>
<dbReference type="PANTHER" id="PTHR21581:SF11">
    <property type="entry name" value="D-ALANYL-D-ALANINE CARBOXYPEPTIDASE DACA"/>
    <property type="match status" value="1"/>
</dbReference>
<evidence type="ECO:0000256" key="7">
    <source>
        <dbReference type="ARBA" id="ARBA00022729"/>
    </source>
</evidence>
<dbReference type="SUPFAM" id="SSF69189">
    <property type="entry name" value="Penicillin-binding protein associated domain"/>
    <property type="match status" value="1"/>
</dbReference>
<gene>
    <name evidence="18" type="primary">vanY</name>
    <name evidence="18" type="ORF">LAV01_14330</name>
</gene>
<evidence type="ECO:0000256" key="15">
    <source>
        <dbReference type="RuleBase" id="RU004016"/>
    </source>
</evidence>
<evidence type="ECO:0000256" key="1">
    <source>
        <dbReference type="ARBA" id="ARBA00003217"/>
    </source>
</evidence>
<keyword evidence="11" id="KW-0961">Cell wall biogenesis/degradation</keyword>
<evidence type="ECO:0000256" key="3">
    <source>
        <dbReference type="ARBA" id="ARBA00007164"/>
    </source>
</evidence>
<evidence type="ECO:0000259" key="17">
    <source>
        <dbReference type="Pfam" id="PF07943"/>
    </source>
</evidence>
<keyword evidence="8" id="KW-0378">Hydrolase</keyword>
<comment type="pathway">
    <text evidence="2">Cell wall biogenesis; peptidoglycan biosynthesis.</text>
</comment>
<dbReference type="GO" id="GO:0008360">
    <property type="term" value="P:regulation of cell shape"/>
    <property type="evidence" value="ECO:0007669"/>
    <property type="project" value="UniProtKB-KW"/>
</dbReference>
<dbReference type="InterPro" id="IPR012907">
    <property type="entry name" value="Peptidase_S11_C"/>
</dbReference>
<evidence type="ECO:0000256" key="8">
    <source>
        <dbReference type="ARBA" id="ARBA00022801"/>
    </source>
</evidence>
<dbReference type="InterPro" id="IPR001967">
    <property type="entry name" value="Peptidase_S11_N"/>
</dbReference>
<dbReference type="EC" id="3.4.16.4" evidence="4"/>
<feature type="binding site" evidence="14">
    <location>
        <position position="280"/>
    </location>
    <ligand>
        <name>substrate</name>
    </ligand>
</feature>
<dbReference type="PRINTS" id="PR00725">
    <property type="entry name" value="DADACBPTASE1"/>
</dbReference>
<dbReference type="GO" id="GO:0009002">
    <property type="term" value="F:serine-type D-Ala-D-Ala carboxypeptidase activity"/>
    <property type="evidence" value="ECO:0007669"/>
    <property type="project" value="UniProtKB-EC"/>
</dbReference>
<evidence type="ECO:0000256" key="14">
    <source>
        <dbReference type="PIRSR" id="PIRSR618044-2"/>
    </source>
</evidence>
<dbReference type="PANTHER" id="PTHR21581">
    <property type="entry name" value="D-ALANYL-D-ALANINE CARBOXYPEPTIDASE"/>
    <property type="match status" value="1"/>
</dbReference>
<name>A0A510WVE2_9LACO</name>
<reference evidence="18 19" key="1">
    <citation type="submission" date="2019-07" db="EMBL/GenBank/DDBJ databases">
        <title>Whole genome shotgun sequence of Lactobacillus aviarius subsp. aviarius NBRC 102162.</title>
        <authorList>
            <person name="Hosoyama A."/>
            <person name="Uohara A."/>
            <person name="Ohji S."/>
            <person name="Ichikawa N."/>
        </authorList>
    </citation>
    <scope>NUCLEOTIDE SEQUENCE [LARGE SCALE GENOMIC DNA]</scope>
    <source>
        <strain evidence="18 19">NBRC 102162</strain>
    </source>
</reference>
<dbReference type="InterPro" id="IPR018044">
    <property type="entry name" value="Peptidase_S11"/>
</dbReference>
<dbReference type="RefSeq" id="WP_057827281.1">
    <property type="nucleotide sequence ID" value="NZ_BAAACL010000012.1"/>
</dbReference>
<comment type="caution">
    <text evidence="18">The sequence shown here is derived from an EMBL/GenBank/DDBJ whole genome shotgun (WGS) entry which is preliminary data.</text>
</comment>
<feature type="active site" description="Proton acceptor" evidence="13">
    <location>
        <position position="93"/>
    </location>
</feature>
<dbReference type="InterPro" id="IPR015956">
    <property type="entry name" value="Peniciliin-bd_prot_C_sf"/>
</dbReference>
<evidence type="ECO:0000259" key="16">
    <source>
        <dbReference type="Pfam" id="PF00768"/>
    </source>
</evidence>
<keyword evidence="5 18" id="KW-0121">Carboxypeptidase</keyword>
<keyword evidence="6" id="KW-0645">Protease</keyword>
<comment type="similarity">
    <text evidence="3 15">Belongs to the peptidase S11 family.</text>
</comment>
<comment type="catalytic activity">
    <reaction evidence="12">
        <text>Preferential cleavage: (Ac)2-L-Lys-D-Ala-|-D-Ala. Also transpeptidation of peptidyl-alanyl moieties that are N-acyl substituents of D-alanine.</text>
        <dbReference type="EC" id="3.4.16.4"/>
    </reaction>
</comment>
<evidence type="ECO:0000313" key="18">
    <source>
        <dbReference type="EMBL" id="GEK42601.1"/>
    </source>
</evidence>
<keyword evidence="7" id="KW-0732">Signal</keyword>
<dbReference type="Proteomes" id="UP000321722">
    <property type="component" value="Unassembled WGS sequence"/>
</dbReference>
<feature type="domain" description="Peptidase S11 D-alanyl-D-alanine carboxypeptidase A N-terminal" evidence="16">
    <location>
        <begin position="54"/>
        <end position="310"/>
    </location>
</feature>
<evidence type="ECO:0000256" key="9">
    <source>
        <dbReference type="ARBA" id="ARBA00022960"/>
    </source>
</evidence>
<dbReference type="GO" id="GO:0071555">
    <property type="term" value="P:cell wall organization"/>
    <property type="evidence" value="ECO:0007669"/>
    <property type="project" value="UniProtKB-KW"/>
</dbReference>
<evidence type="ECO:0000313" key="19">
    <source>
        <dbReference type="Proteomes" id="UP000321722"/>
    </source>
</evidence>
<evidence type="ECO:0000256" key="2">
    <source>
        <dbReference type="ARBA" id="ARBA00004752"/>
    </source>
</evidence>
<comment type="function">
    <text evidence="1">Removes C-terminal D-alanyl residues from sugar-peptide cell wall precursors.</text>
</comment>
<dbReference type="EMBL" id="BJUI01000032">
    <property type="protein sequence ID" value="GEK42601.1"/>
    <property type="molecule type" value="Genomic_DNA"/>
</dbReference>
<keyword evidence="19" id="KW-1185">Reference proteome</keyword>
<dbReference type="GO" id="GO:0006508">
    <property type="term" value="P:proteolysis"/>
    <property type="evidence" value="ECO:0007669"/>
    <property type="project" value="UniProtKB-KW"/>
</dbReference>
<evidence type="ECO:0000256" key="10">
    <source>
        <dbReference type="ARBA" id="ARBA00022984"/>
    </source>
</evidence>
<evidence type="ECO:0000256" key="6">
    <source>
        <dbReference type="ARBA" id="ARBA00022670"/>
    </source>
</evidence>
<dbReference type="Pfam" id="PF07943">
    <property type="entry name" value="PBP5_C"/>
    <property type="match status" value="1"/>
</dbReference>
<feature type="domain" description="Peptidase S11 D-Ala-D-Ala carboxypeptidase A C-terminal" evidence="17">
    <location>
        <begin position="338"/>
        <end position="423"/>
    </location>
</feature>
<evidence type="ECO:0000256" key="13">
    <source>
        <dbReference type="PIRSR" id="PIRSR618044-1"/>
    </source>
</evidence>
<evidence type="ECO:0000256" key="11">
    <source>
        <dbReference type="ARBA" id="ARBA00023316"/>
    </source>
</evidence>
<dbReference type="Gene3D" id="2.60.410.10">
    <property type="entry name" value="D-Ala-D-Ala carboxypeptidase, C-terminal domain"/>
    <property type="match status" value="1"/>
</dbReference>
<dbReference type="Pfam" id="PF00768">
    <property type="entry name" value="Peptidase_S11"/>
    <property type="match status" value="1"/>
</dbReference>
<sequence>MHLMERIQKVLIGLVTAVMVFAVGGAAAVQAASSSAMTRTNSATTASSKTKTAQQTQGLHLDVKSAIAIDEKTGQILYQQNADQSVPVASLSKLLTLYIVIQAIQDGKLSWNQMVKPSNNVCAVSQDTSLSNVPLEQGKQYSVKNLYQATLIYSANGAAMALAQAVAGSQKKFVNMMRQEAKKLGINDAQIYTCNGLTNKLMKSDAYPGVSPNAENKFSAKDMASISMKLLQEYPEIVKTSSVKEMSFNTGNQQVQMKNWNWMLPGGQCSYTLLPVDGLKTGTSDAAGACFVGTTNKDGHRIITVVLGASHKNDSDPARFVQTQKLMSYIYHTYNYVILKKGQKTATLPVYHGKQVNVKVANTSAEGLWLKKGTKANNVAVKVNVKKSLLNKKGNALAAPLSNHETVGTMRFTVDGQNLETVNGTKCAVNAQTTAAVKKANIFEIAWRWVTNLF</sequence>
<dbReference type="InterPro" id="IPR012338">
    <property type="entry name" value="Beta-lactam/transpept-like"/>
</dbReference>
<organism evidence="18 19">
    <name type="scientific">Ligilactobacillus aviarius</name>
    <dbReference type="NCBI Taxonomy" id="1606"/>
    <lineage>
        <taxon>Bacteria</taxon>
        <taxon>Bacillati</taxon>
        <taxon>Bacillota</taxon>
        <taxon>Bacilli</taxon>
        <taxon>Lactobacillales</taxon>
        <taxon>Lactobacillaceae</taxon>
        <taxon>Ligilactobacillus</taxon>
    </lineage>
</organism>
<feature type="active site" evidence="13">
    <location>
        <position position="154"/>
    </location>
</feature>
<evidence type="ECO:0000256" key="5">
    <source>
        <dbReference type="ARBA" id="ARBA00022645"/>
    </source>
</evidence>
<protein>
    <recommendedName>
        <fullName evidence="4">serine-type D-Ala-D-Ala carboxypeptidase</fullName>
        <ecNumber evidence="4">3.4.16.4</ecNumber>
    </recommendedName>
</protein>
<keyword evidence="9" id="KW-0133">Cell shape</keyword>
<evidence type="ECO:0000256" key="4">
    <source>
        <dbReference type="ARBA" id="ARBA00012448"/>
    </source>
</evidence>
<dbReference type="GO" id="GO:0009252">
    <property type="term" value="P:peptidoglycan biosynthetic process"/>
    <property type="evidence" value="ECO:0007669"/>
    <property type="project" value="UniProtKB-UniPathway"/>
</dbReference>
<dbReference type="SUPFAM" id="SSF56601">
    <property type="entry name" value="beta-lactamase/transpeptidase-like"/>
    <property type="match status" value="1"/>
</dbReference>
<keyword evidence="10" id="KW-0573">Peptidoglycan synthesis</keyword>
<dbReference type="UniPathway" id="UPA00219"/>
<proteinExistence type="inferred from homology"/>
<dbReference type="AlphaFoldDB" id="A0A510WVE2"/>
<dbReference type="InterPro" id="IPR037167">
    <property type="entry name" value="Peptidase_S11_C_sf"/>
</dbReference>
<evidence type="ECO:0000256" key="12">
    <source>
        <dbReference type="ARBA" id="ARBA00034000"/>
    </source>
</evidence>
<accession>A0A510WVE2</accession>